<proteinExistence type="predicted"/>
<evidence type="ECO:0000313" key="2">
    <source>
        <dbReference type="EMBL" id="QMT16601.1"/>
    </source>
</evidence>
<dbReference type="RefSeq" id="WP_182091557.1">
    <property type="nucleotide sequence ID" value="NZ_CP059540.1"/>
</dbReference>
<feature type="domain" description="STAS" evidence="1">
    <location>
        <begin position="139"/>
        <end position="227"/>
    </location>
</feature>
<dbReference type="KEGG" id="pdec:H1Q58_11535"/>
<dbReference type="PROSITE" id="PS50801">
    <property type="entry name" value="STAS"/>
    <property type="match status" value="1"/>
</dbReference>
<dbReference type="InterPro" id="IPR002645">
    <property type="entry name" value="STAS_dom"/>
</dbReference>
<sequence length="254" mass="28505">MTRSPLAEWPLPAFQLNNSFEVIDYSFEAEQLFGKPVEFLELLDEGSREKAQRMLTTQAENKPVELNFITTAGFFLADVYHRWNSDFSLNLVLVPKDGQMAAITAQLVRLRSRLKETDYELLKEKEHSDALLDKVRELSAPCIAIGNGYVLIPLFGNLNSEKVEAIRPHIVNRIYEFDAETVIVDLTAMGTVTQEGASYLESLVKTLRVMGIDAVITGVKPDHAQKLHVLKSELNLRFAASLEAVLSKAPSNKR</sequence>
<evidence type="ECO:0000313" key="3">
    <source>
        <dbReference type="Proteomes" id="UP000514716"/>
    </source>
</evidence>
<keyword evidence="3" id="KW-1185">Reference proteome</keyword>
<reference evidence="2 3" key="1">
    <citation type="submission" date="2020-07" db="EMBL/GenBank/DDBJ databases">
        <title>Screening of a cold-adapted Planococcus bacterium producing protease in traditional shrimp paste and protease identification by genome sequencing.</title>
        <authorList>
            <person name="Gao R."/>
            <person name="Leng W."/>
            <person name="Chu Q."/>
            <person name="Wu X."/>
            <person name="Liu H."/>
            <person name="Li X."/>
        </authorList>
    </citation>
    <scope>NUCLEOTIDE SEQUENCE [LARGE SCALE GENOMIC DNA]</scope>
    <source>
        <strain evidence="2 3">XJ11</strain>
    </source>
</reference>
<evidence type="ECO:0000259" key="1">
    <source>
        <dbReference type="PROSITE" id="PS50801"/>
    </source>
</evidence>
<dbReference type="SUPFAM" id="SSF52091">
    <property type="entry name" value="SpoIIaa-like"/>
    <property type="match status" value="1"/>
</dbReference>
<dbReference type="Pfam" id="PF01740">
    <property type="entry name" value="STAS"/>
    <property type="match status" value="1"/>
</dbReference>
<dbReference type="AlphaFoldDB" id="A0A7D7RFE4"/>
<protein>
    <submittedName>
        <fullName evidence="2">STAS domain-containing protein</fullName>
    </submittedName>
</protein>
<dbReference type="EMBL" id="CP059540">
    <property type="protein sequence ID" value="QMT16601.1"/>
    <property type="molecule type" value="Genomic_DNA"/>
</dbReference>
<dbReference type="PANTHER" id="PTHR33745">
    <property type="entry name" value="RSBT ANTAGONIST PROTEIN RSBS-RELATED"/>
    <property type="match status" value="1"/>
</dbReference>
<dbReference type="CDD" id="cd07041">
    <property type="entry name" value="STAS_RsbR_RsbS_like"/>
    <property type="match status" value="1"/>
</dbReference>
<dbReference type="PANTHER" id="PTHR33745:SF1">
    <property type="entry name" value="RSBT ANTAGONIST PROTEIN RSBS"/>
    <property type="match status" value="1"/>
</dbReference>
<dbReference type="InterPro" id="IPR036513">
    <property type="entry name" value="STAS_dom_sf"/>
</dbReference>
<organism evidence="2 3">
    <name type="scientific">Planococcus maritimus</name>
    <dbReference type="NCBI Taxonomy" id="192421"/>
    <lineage>
        <taxon>Bacteria</taxon>
        <taxon>Bacillati</taxon>
        <taxon>Bacillota</taxon>
        <taxon>Bacilli</taxon>
        <taxon>Bacillales</taxon>
        <taxon>Caryophanaceae</taxon>
        <taxon>Planococcus</taxon>
    </lineage>
</organism>
<name>A0A7D7RFE4_PLAMR</name>
<dbReference type="Gene3D" id="3.30.750.24">
    <property type="entry name" value="STAS domain"/>
    <property type="match status" value="1"/>
</dbReference>
<gene>
    <name evidence="2" type="ORF">H1Q58_11535</name>
</gene>
<accession>A0A7D7RFE4</accession>
<dbReference type="InterPro" id="IPR051932">
    <property type="entry name" value="Bact_StressResp_Reg"/>
</dbReference>
<dbReference type="Proteomes" id="UP000514716">
    <property type="component" value="Chromosome"/>
</dbReference>